<comment type="similarity">
    <text evidence="2 9">Belongs to the ABC-2 integral membrane protein family.</text>
</comment>
<evidence type="ECO:0000313" key="12">
    <source>
        <dbReference type="Proteomes" id="UP000029067"/>
    </source>
</evidence>
<evidence type="ECO:0000256" key="7">
    <source>
        <dbReference type="ARBA" id="ARBA00022989"/>
    </source>
</evidence>
<evidence type="ECO:0000256" key="1">
    <source>
        <dbReference type="ARBA" id="ARBA00004429"/>
    </source>
</evidence>
<feature type="transmembrane region" description="Helical" evidence="9">
    <location>
        <begin position="248"/>
        <end position="268"/>
    </location>
</feature>
<dbReference type="GO" id="GO:0005886">
    <property type="term" value="C:plasma membrane"/>
    <property type="evidence" value="ECO:0007669"/>
    <property type="project" value="UniProtKB-SubCell"/>
</dbReference>
<evidence type="ECO:0000259" key="10">
    <source>
        <dbReference type="PROSITE" id="PS51012"/>
    </source>
</evidence>
<feature type="transmembrane region" description="Helical" evidence="9">
    <location>
        <begin position="185"/>
        <end position="202"/>
    </location>
</feature>
<keyword evidence="5" id="KW-0997">Cell inner membrane</keyword>
<comment type="caution">
    <text evidence="11">The sequence shown here is derived from an EMBL/GenBank/DDBJ whole genome shotgun (WGS) entry which is preliminary data.</text>
</comment>
<feature type="transmembrane region" description="Helical" evidence="9">
    <location>
        <begin position="155"/>
        <end position="173"/>
    </location>
</feature>
<protein>
    <recommendedName>
        <fullName evidence="9">Transport permease protein</fullName>
    </recommendedName>
</protein>
<accession>A0A087AZS0</accession>
<keyword evidence="6 9" id="KW-0812">Transmembrane</keyword>
<dbReference type="GO" id="GO:0015920">
    <property type="term" value="P:lipopolysaccharide transport"/>
    <property type="evidence" value="ECO:0007669"/>
    <property type="project" value="TreeGrafter"/>
</dbReference>
<keyword evidence="8 9" id="KW-0472">Membrane</keyword>
<dbReference type="STRING" id="1688.BCUN_2135"/>
<evidence type="ECO:0000256" key="4">
    <source>
        <dbReference type="ARBA" id="ARBA00022475"/>
    </source>
</evidence>
<evidence type="ECO:0000256" key="5">
    <source>
        <dbReference type="ARBA" id="ARBA00022519"/>
    </source>
</evidence>
<reference evidence="11 12" key="1">
    <citation type="submission" date="2014-03" db="EMBL/GenBank/DDBJ databases">
        <title>Genomics of Bifidobacteria.</title>
        <authorList>
            <person name="Ventura M."/>
            <person name="Milani C."/>
            <person name="Lugli G.A."/>
        </authorList>
    </citation>
    <scope>NUCLEOTIDE SEQUENCE [LARGE SCALE GENOMIC DNA]</scope>
    <source>
        <strain evidence="11 12">LMG 10738</strain>
    </source>
</reference>
<comment type="subcellular location">
    <subcellularLocation>
        <location evidence="1">Cell inner membrane</location>
        <topology evidence="1">Multi-pass membrane protein</topology>
    </subcellularLocation>
    <subcellularLocation>
        <location evidence="9">Cell membrane</location>
        <topology evidence="9">Multi-pass membrane protein</topology>
    </subcellularLocation>
</comment>
<dbReference type="InterPro" id="IPR013525">
    <property type="entry name" value="ABC2_TM"/>
</dbReference>
<dbReference type="EMBL" id="JGYV01000005">
    <property type="protein sequence ID" value="KFI64270.1"/>
    <property type="molecule type" value="Genomic_DNA"/>
</dbReference>
<sequence length="279" mass="31684">MTNVNEAVKSRYGYAMTVLRGLVKTDFKLRYQGSFLGVAWSVLRPLMVFAVMYVVFARFLKISDGTPTYPVVLLCGVVSWQFVTETVTMGLRSIVDRGDLLRKVHFPNVIVVVSASLGALISLAINFVVVLVFAFFSHVQFTWEVLWLPLNLIQLYVLALSIAMICATCYVYFRDIAHIWDVVQQILFYCMPIMYPLSYVLTHAGTYGELVARVEVLNPIAQCIQDIRHNFLAPATTPTVWNMFSNPWAKAFPIAVTLLLAWFGVWLFRRNSSKFAEVI</sequence>
<feature type="transmembrane region" description="Helical" evidence="9">
    <location>
        <begin position="109"/>
        <end position="135"/>
    </location>
</feature>
<evidence type="ECO:0000256" key="8">
    <source>
        <dbReference type="ARBA" id="ARBA00023136"/>
    </source>
</evidence>
<evidence type="ECO:0000256" key="2">
    <source>
        <dbReference type="ARBA" id="ARBA00007783"/>
    </source>
</evidence>
<keyword evidence="12" id="KW-1185">Reference proteome</keyword>
<dbReference type="PANTHER" id="PTHR30413">
    <property type="entry name" value="INNER MEMBRANE TRANSPORT PERMEASE"/>
    <property type="match status" value="1"/>
</dbReference>
<evidence type="ECO:0000313" key="11">
    <source>
        <dbReference type="EMBL" id="KFI64270.1"/>
    </source>
</evidence>
<keyword evidence="4 9" id="KW-1003">Cell membrane</keyword>
<keyword evidence="3 9" id="KW-0813">Transport</keyword>
<evidence type="ECO:0000256" key="3">
    <source>
        <dbReference type="ARBA" id="ARBA00022448"/>
    </source>
</evidence>
<dbReference type="Pfam" id="PF01061">
    <property type="entry name" value="ABC2_membrane"/>
    <property type="match status" value="1"/>
</dbReference>
<dbReference type="GO" id="GO:0140359">
    <property type="term" value="F:ABC-type transporter activity"/>
    <property type="evidence" value="ECO:0007669"/>
    <property type="project" value="InterPro"/>
</dbReference>
<dbReference type="eggNOG" id="COG1682">
    <property type="taxonomic scope" value="Bacteria"/>
</dbReference>
<dbReference type="AlphaFoldDB" id="A0A087AZS0"/>
<feature type="transmembrane region" description="Helical" evidence="9">
    <location>
        <begin position="34"/>
        <end position="56"/>
    </location>
</feature>
<name>A0A087AZS0_9BIFI</name>
<dbReference type="PANTHER" id="PTHR30413:SF8">
    <property type="entry name" value="TRANSPORT PERMEASE PROTEIN"/>
    <property type="match status" value="1"/>
</dbReference>
<keyword evidence="7 9" id="KW-1133">Transmembrane helix</keyword>
<dbReference type="InterPro" id="IPR047817">
    <property type="entry name" value="ABC2_TM_bact-type"/>
</dbReference>
<evidence type="ECO:0000256" key="6">
    <source>
        <dbReference type="ARBA" id="ARBA00022692"/>
    </source>
</evidence>
<evidence type="ECO:0000256" key="9">
    <source>
        <dbReference type="RuleBase" id="RU361157"/>
    </source>
</evidence>
<organism evidence="11 12">
    <name type="scientific">Bifidobacterium cuniculi</name>
    <dbReference type="NCBI Taxonomy" id="1688"/>
    <lineage>
        <taxon>Bacteria</taxon>
        <taxon>Bacillati</taxon>
        <taxon>Actinomycetota</taxon>
        <taxon>Actinomycetes</taxon>
        <taxon>Bifidobacteriales</taxon>
        <taxon>Bifidobacteriaceae</taxon>
        <taxon>Bifidobacterium</taxon>
    </lineage>
</organism>
<feature type="transmembrane region" description="Helical" evidence="9">
    <location>
        <begin position="68"/>
        <end position="88"/>
    </location>
</feature>
<proteinExistence type="inferred from homology"/>
<dbReference type="PROSITE" id="PS51012">
    <property type="entry name" value="ABC_TM2"/>
    <property type="match status" value="1"/>
</dbReference>
<gene>
    <name evidence="11" type="ORF">BCUN_2135</name>
</gene>
<feature type="domain" description="ABC transmembrane type-2" evidence="10">
    <location>
        <begin position="36"/>
        <end position="271"/>
    </location>
</feature>
<dbReference type="Proteomes" id="UP000029067">
    <property type="component" value="Unassembled WGS sequence"/>
</dbReference>